<evidence type="ECO:0000313" key="2">
    <source>
        <dbReference type="EMBL" id="KYQ91727.1"/>
    </source>
</evidence>
<dbReference type="OrthoDB" id="16819at2759"/>
<comment type="caution">
    <text evidence="2">The sequence shown here is derived from an EMBL/GenBank/DDBJ whole genome shotgun (WGS) entry which is preliminary data.</text>
</comment>
<dbReference type="Pfam" id="PF11357">
    <property type="entry name" value="Spy1"/>
    <property type="match status" value="1"/>
</dbReference>
<dbReference type="Proteomes" id="UP000076078">
    <property type="component" value="Unassembled WGS sequence"/>
</dbReference>
<keyword evidence="3" id="KW-1185">Reference proteome</keyword>
<dbReference type="STRING" id="361077.A0A151ZCP7"/>
<evidence type="ECO:0000256" key="1">
    <source>
        <dbReference type="ARBA" id="ARBA00010932"/>
    </source>
</evidence>
<dbReference type="InParanoid" id="A0A151ZCP7"/>
<dbReference type="OMA" id="EIIEWRM"/>
<organism evidence="2 3">
    <name type="scientific">Tieghemostelium lacteum</name>
    <name type="common">Slime mold</name>
    <name type="synonym">Dictyostelium lacteum</name>
    <dbReference type="NCBI Taxonomy" id="361077"/>
    <lineage>
        <taxon>Eukaryota</taxon>
        <taxon>Amoebozoa</taxon>
        <taxon>Evosea</taxon>
        <taxon>Eumycetozoa</taxon>
        <taxon>Dictyostelia</taxon>
        <taxon>Dictyosteliales</taxon>
        <taxon>Raperosteliaceae</taxon>
        <taxon>Tieghemostelium</taxon>
    </lineage>
</organism>
<dbReference type="GO" id="GO:0019901">
    <property type="term" value="F:protein kinase binding"/>
    <property type="evidence" value="ECO:0007669"/>
    <property type="project" value="InterPro"/>
</dbReference>
<dbReference type="AlphaFoldDB" id="A0A151ZCP7"/>
<gene>
    <name evidence="2" type="ORF">DLAC_07509</name>
</gene>
<dbReference type="EMBL" id="LODT01000034">
    <property type="protein sequence ID" value="KYQ91727.1"/>
    <property type="molecule type" value="Genomic_DNA"/>
</dbReference>
<name>A0A151ZCP7_TIELA</name>
<sequence>MLNQKKKSVVIIDTSSTTKMKLDEKYLNQTEMSVRGRINHKTPSVITASITQQQCGQQTTHTLIFNNQQQQQQQQQKDHQKHFNSKVQNAGATETYGQNLEVSKNKFSPHNQVAIQNGQQPKHPNSLRKLLKKILHISPKKEQHDPKIYEFIKSLDHHKEFFKKSPEIDKYILTLAYIYLKKAFPDQVITNELFFYSLYLAWETEEDSTLGLESIIHYVIGSYPSKNKEKNQRKQEILEWRMRLRQFHAGKDILWKALDYKTVVDYPIVLKTIKTFPNHDILKRDRSTSIKYF</sequence>
<dbReference type="InterPro" id="IPR020984">
    <property type="entry name" value="Speedy"/>
</dbReference>
<evidence type="ECO:0000313" key="3">
    <source>
        <dbReference type="Proteomes" id="UP000076078"/>
    </source>
</evidence>
<comment type="similarity">
    <text evidence="1">Belongs to the Speedy/Ringo family.</text>
</comment>
<reference evidence="2 3" key="1">
    <citation type="submission" date="2015-12" db="EMBL/GenBank/DDBJ databases">
        <title>Dictyostelia acquired genes for synthesis and detection of signals that induce cell-type specialization by lateral gene transfer from prokaryotes.</title>
        <authorList>
            <person name="Gloeckner G."/>
            <person name="Schaap P."/>
        </authorList>
    </citation>
    <scope>NUCLEOTIDE SEQUENCE [LARGE SCALE GENOMIC DNA]</scope>
    <source>
        <strain evidence="2 3">TK</strain>
    </source>
</reference>
<accession>A0A151ZCP7</accession>
<proteinExistence type="inferred from homology"/>
<protein>
    <submittedName>
        <fullName evidence="2">Uncharacterized protein</fullName>
    </submittedName>
</protein>